<dbReference type="EMBL" id="JAQQLF010000004">
    <property type="protein sequence ID" value="MDC7716346.1"/>
    <property type="molecule type" value="Genomic_DNA"/>
</dbReference>
<keyword evidence="4" id="KW-1185">Reference proteome</keyword>
<evidence type="ECO:0000256" key="1">
    <source>
        <dbReference type="SAM" id="SignalP"/>
    </source>
</evidence>
<evidence type="ECO:0000313" key="3">
    <source>
        <dbReference type="EMBL" id="MDC7716346.1"/>
    </source>
</evidence>
<dbReference type="InterPro" id="IPR014861">
    <property type="entry name" value="CNP1-like_dom"/>
</dbReference>
<comment type="caution">
    <text evidence="3">The sequence shown here is derived from an EMBL/GenBank/DDBJ whole genome shotgun (WGS) entry which is preliminary data.</text>
</comment>
<protein>
    <submittedName>
        <fullName evidence="3">CNP1-like family protein</fullName>
    </submittedName>
</protein>
<evidence type="ECO:0000259" key="2">
    <source>
        <dbReference type="Pfam" id="PF08750"/>
    </source>
</evidence>
<accession>A0ABT5IVY1</accession>
<gene>
    <name evidence="3" type="ORF">PQU95_03800</name>
</gene>
<evidence type="ECO:0000313" key="4">
    <source>
        <dbReference type="Proteomes" id="UP001219956"/>
    </source>
</evidence>
<keyword evidence="1" id="KW-0732">Signal</keyword>
<sequence>MKTRLIILGMLCAANLAHADLSGKGREKKTGNYVDEGPWQEQVLALPSYGGMEWVELVKPASLKGQLFIDSKTLLLADDRTIRFTLLQLSSGGIENISHEGVHCGERTQRSYAYGDSVNKRWFESIRKEWRKLDPNNLAMKTVIQALCPDNTPPLNATELSSNLAKASTMAGPTKIDPIRK</sequence>
<reference evidence="3 4" key="1">
    <citation type="submission" date="2023-01" db="EMBL/GenBank/DDBJ databases">
        <title>Novel species of the genus Vogesella isolated from rivers.</title>
        <authorList>
            <person name="Lu H."/>
        </authorList>
    </citation>
    <scope>NUCLEOTIDE SEQUENCE [LARGE SCALE GENOMIC DNA]</scope>
    <source>
        <strain evidence="3 4">DC21W</strain>
    </source>
</reference>
<feature type="signal peptide" evidence="1">
    <location>
        <begin position="1"/>
        <end position="19"/>
    </location>
</feature>
<feature type="domain" description="CNP1-like uncharacterised" evidence="2">
    <location>
        <begin position="36"/>
        <end position="164"/>
    </location>
</feature>
<dbReference type="RefSeq" id="WP_272750760.1">
    <property type="nucleotide sequence ID" value="NZ_JAQQLF010000004.1"/>
</dbReference>
<dbReference type="Proteomes" id="UP001219956">
    <property type="component" value="Unassembled WGS sequence"/>
</dbReference>
<dbReference type="Pfam" id="PF08750">
    <property type="entry name" value="CNP1"/>
    <property type="match status" value="1"/>
</dbReference>
<organism evidence="3 4">
    <name type="scientific">Vogesella aquatica</name>
    <dbReference type="NCBI Taxonomy" id="2984206"/>
    <lineage>
        <taxon>Bacteria</taxon>
        <taxon>Pseudomonadati</taxon>
        <taxon>Pseudomonadota</taxon>
        <taxon>Betaproteobacteria</taxon>
        <taxon>Neisseriales</taxon>
        <taxon>Chromobacteriaceae</taxon>
        <taxon>Vogesella</taxon>
    </lineage>
</organism>
<feature type="chain" id="PRO_5047452103" evidence="1">
    <location>
        <begin position="20"/>
        <end position="181"/>
    </location>
</feature>
<proteinExistence type="predicted"/>
<name>A0ABT5IVY1_9NEIS</name>